<dbReference type="GO" id="GO:0008198">
    <property type="term" value="F:ferrous iron binding"/>
    <property type="evidence" value="ECO:0007669"/>
    <property type="project" value="TreeGrafter"/>
</dbReference>
<organism evidence="11 12">
    <name type="scientific">Martelella radicis</name>
    <dbReference type="NCBI Taxonomy" id="1397476"/>
    <lineage>
        <taxon>Bacteria</taxon>
        <taxon>Pseudomonadati</taxon>
        <taxon>Pseudomonadota</taxon>
        <taxon>Alphaproteobacteria</taxon>
        <taxon>Hyphomicrobiales</taxon>
        <taxon>Aurantimonadaceae</taxon>
        <taxon>Martelella</taxon>
    </lineage>
</organism>
<comment type="pathway">
    <text evidence="5">Carbohydrate metabolism; pentose and glucuronate interconversion.</text>
</comment>
<evidence type="ECO:0000256" key="10">
    <source>
        <dbReference type="ARBA" id="ARBA00023239"/>
    </source>
</evidence>
<comment type="catalytic activity">
    <reaction evidence="1">
        <text>D-mannonate = 2-dehydro-3-deoxy-D-gluconate + H2O</text>
        <dbReference type="Rhea" id="RHEA:20097"/>
        <dbReference type="ChEBI" id="CHEBI:15377"/>
        <dbReference type="ChEBI" id="CHEBI:17767"/>
        <dbReference type="ChEBI" id="CHEBI:57990"/>
        <dbReference type="EC" id="4.2.1.8"/>
    </reaction>
</comment>
<evidence type="ECO:0000256" key="4">
    <source>
        <dbReference type="ARBA" id="ARBA00002713"/>
    </source>
</evidence>
<dbReference type="Gene3D" id="3.20.20.150">
    <property type="entry name" value="Divalent-metal-dependent TIM barrel enzymes"/>
    <property type="match status" value="1"/>
</dbReference>
<gene>
    <name evidence="11" type="ORF">GGR30_003709</name>
</gene>
<evidence type="ECO:0000256" key="7">
    <source>
        <dbReference type="ARBA" id="ARBA00012927"/>
    </source>
</evidence>
<keyword evidence="9" id="KW-0464">Manganese</keyword>
<reference evidence="11 12" key="1">
    <citation type="submission" date="2020-08" db="EMBL/GenBank/DDBJ databases">
        <title>Genomic Encyclopedia of Type Strains, Phase IV (KMG-IV): sequencing the most valuable type-strain genomes for metagenomic binning, comparative biology and taxonomic classification.</title>
        <authorList>
            <person name="Goeker M."/>
        </authorList>
    </citation>
    <scope>NUCLEOTIDE SEQUENCE [LARGE SCALE GENOMIC DNA]</scope>
    <source>
        <strain evidence="11 12">DSM 28101</strain>
    </source>
</reference>
<comment type="caution">
    <text evidence="11">The sequence shown here is derived from an EMBL/GenBank/DDBJ whole genome shotgun (WGS) entry which is preliminary data.</text>
</comment>
<keyword evidence="10 11" id="KW-0456">Lyase</keyword>
<dbReference type="Proteomes" id="UP000530571">
    <property type="component" value="Unassembled WGS sequence"/>
</dbReference>
<dbReference type="GO" id="GO:0008927">
    <property type="term" value="F:mannonate dehydratase activity"/>
    <property type="evidence" value="ECO:0007669"/>
    <property type="project" value="UniProtKB-EC"/>
</dbReference>
<evidence type="ECO:0000256" key="8">
    <source>
        <dbReference type="ARBA" id="ARBA00023004"/>
    </source>
</evidence>
<keyword evidence="12" id="KW-1185">Reference proteome</keyword>
<dbReference type="PANTHER" id="PTHR30387:SF2">
    <property type="entry name" value="MANNONATE DEHYDRATASE"/>
    <property type="match status" value="1"/>
</dbReference>
<dbReference type="EMBL" id="JACIDZ010000014">
    <property type="protein sequence ID" value="MBB4123761.1"/>
    <property type="molecule type" value="Genomic_DNA"/>
</dbReference>
<evidence type="ECO:0000256" key="1">
    <source>
        <dbReference type="ARBA" id="ARBA00001794"/>
    </source>
</evidence>
<evidence type="ECO:0000256" key="9">
    <source>
        <dbReference type="ARBA" id="ARBA00023211"/>
    </source>
</evidence>
<comment type="similarity">
    <text evidence="6">Belongs to the mannonate dehydratase family.</text>
</comment>
<evidence type="ECO:0000256" key="5">
    <source>
        <dbReference type="ARBA" id="ARBA00004892"/>
    </source>
</evidence>
<accession>A0A7W6PBT0</accession>
<dbReference type="AlphaFoldDB" id="A0A7W6PBT0"/>
<comment type="cofactor">
    <cofactor evidence="2">
        <name>Mn(2+)</name>
        <dbReference type="ChEBI" id="CHEBI:29035"/>
    </cofactor>
</comment>
<comment type="function">
    <text evidence="4">Catalyzes the dehydration of D-mannonate.</text>
</comment>
<keyword evidence="8" id="KW-0408">Iron</keyword>
<dbReference type="GO" id="GO:0042840">
    <property type="term" value="P:D-glucuronate catabolic process"/>
    <property type="evidence" value="ECO:0007669"/>
    <property type="project" value="TreeGrafter"/>
</dbReference>
<dbReference type="GO" id="GO:0030145">
    <property type="term" value="F:manganese ion binding"/>
    <property type="evidence" value="ECO:0007669"/>
    <property type="project" value="TreeGrafter"/>
</dbReference>
<dbReference type="UniPathway" id="UPA00246"/>
<proteinExistence type="inferred from homology"/>
<dbReference type="SUPFAM" id="SSF51658">
    <property type="entry name" value="Xylose isomerase-like"/>
    <property type="match status" value="1"/>
</dbReference>
<sequence>MRVGLTLFGESLSRAGARFAAQLGIRDVVIHLVRYGQNADPSDWLKGQPGPPLSEDFGAPLWDYETLSDVVKMLAADGIRVAALENLSPSFWSDILLNGPDRVRQMDGLKRLVRDCGRAGIPVIGYNFSLAGVWGWQRQPIARGGAMATTFDMSRFDHDRPIPDGVVWNMRVREDRGLGPVTCSEEELWQRLEWFLKELVPVAEDAGVVLAAHPDDPPADMLRGAARLVNRPEKYDRLLSVIDSPSNAMQFCVGSLMEMPGDVYETTRHYARTGRIAYVHFRNVKGKVPRYAEAFIDDGDTDMSEIARILHVEGYDGVLVPDHIPEISCPAPWHVGMAHAVGYMNALLKTAPRLSVPQMS</sequence>
<evidence type="ECO:0000256" key="6">
    <source>
        <dbReference type="ARBA" id="ARBA00007389"/>
    </source>
</evidence>
<comment type="cofactor">
    <cofactor evidence="3">
        <name>Fe(2+)</name>
        <dbReference type="ChEBI" id="CHEBI:29033"/>
    </cofactor>
</comment>
<evidence type="ECO:0000313" key="12">
    <source>
        <dbReference type="Proteomes" id="UP000530571"/>
    </source>
</evidence>
<protein>
    <recommendedName>
        <fullName evidence="7">mannonate dehydratase</fullName>
        <ecNumber evidence="7">4.2.1.8</ecNumber>
    </recommendedName>
</protein>
<dbReference type="Pfam" id="PF03786">
    <property type="entry name" value="UxuA"/>
    <property type="match status" value="2"/>
</dbReference>
<dbReference type="PANTHER" id="PTHR30387">
    <property type="entry name" value="MANNONATE DEHYDRATASE"/>
    <property type="match status" value="1"/>
</dbReference>
<evidence type="ECO:0000256" key="3">
    <source>
        <dbReference type="ARBA" id="ARBA00001954"/>
    </source>
</evidence>
<dbReference type="InterPro" id="IPR036237">
    <property type="entry name" value="Xyl_isomerase-like_sf"/>
</dbReference>
<evidence type="ECO:0000313" key="11">
    <source>
        <dbReference type="EMBL" id="MBB4123761.1"/>
    </source>
</evidence>
<dbReference type="InterPro" id="IPR004628">
    <property type="entry name" value="Man_deHydtase"/>
</dbReference>
<evidence type="ECO:0000256" key="2">
    <source>
        <dbReference type="ARBA" id="ARBA00001936"/>
    </source>
</evidence>
<dbReference type="EC" id="4.2.1.8" evidence="7"/>
<name>A0A7W6PBT0_9HYPH</name>